<name>A0ABS8XXP3_9BURK</name>
<dbReference type="InterPro" id="IPR007487">
    <property type="entry name" value="ABC_transpt-TYRBP-like"/>
</dbReference>
<organism evidence="1 2">
    <name type="scientific">Pelomonas cellulosilytica</name>
    <dbReference type="NCBI Taxonomy" id="2906762"/>
    <lineage>
        <taxon>Bacteria</taxon>
        <taxon>Pseudomonadati</taxon>
        <taxon>Pseudomonadota</taxon>
        <taxon>Betaproteobacteria</taxon>
        <taxon>Burkholderiales</taxon>
        <taxon>Sphaerotilaceae</taxon>
        <taxon>Roseateles</taxon>
    </lineage>
</organism>
<comment type="caution">
    <text evidence="1">The sequence shown here is derived from an EMBL/GenBank/DDBJ whole genome shotgun (WGS) entry which is preliminary data.</text>
</comment>
<sequence>MLTADGPQWPRLQVVYLGRESPDVDTGYGKFVQSFRSGHAELSRRVTFAFVNVEENPGIDVAATLARLRDTRPDLLLAPNADVALQATQHAPGIPLVFSSYVHPVHEGLVTSLSRRQEPVTGIWVAEQLDGKRLETLRDAYPWIRSVAVLTDRSWNTSVNALAPVEDTARRLGLSVKLLLADTSEEAQALLDAPEAREFDAWVVPRSYVAFLATPMILKRLRAWNKPVILGNTADVRAGAPLSYAVDTSFIWPGLADLSARVLAGEPAGGIPIQRPQRFVLAVRTGVDTGLPTPRIEVVRRADIVIR</sequence>
<dbReference type="Gene3D" id="3.40.50.2300">
    <property type="match status" value="2"/>
</dbReference>
<dbReference type="PANTHER" id="PTHR35271">
    <property type="entry name" value="ABC TRANSPORTER, SUBSTRATE-BINDING LIPOPROTEIN-RELATED"/>
    <property type="match status" value="1"/>
</dbReference>
<dbReference type="RefSeq" id="WP_233373494.1">
    <property type="nucleotide sequence ID" value="NZ_JAJTWU010000007.1"/>
</dbReference>
<dbReference type="Pfam" id="PF04392">
    <property type="entry name" value="ABC_sub_bind"/>
    <property type="match status" value="1"/>
</dbReference>
<evidence type="ECO:0000313" key="2">
    <source>
        <dbReference type="Proteomes" id="UP001200741"/>
    </source>
</evidence>
<dbReference type="Proteomes" id="UP001200741">
    <property type="component" value="Unassembled WGS sequence"/>
</dbReference>
<dbReference type="PANTHER" id="PTHR35271:SF1">
    <property type="entry name" value="ABC TRANSPORTER, SUBSTRATE-BINDING LIPOPROTEIN"/>
    <property type="match status" value="1"/>
</dbReference>
<evidence type="ECO:0008006" key="3">
    <source>
        <dbReference type="Google" id="ProtNLM"/>
    </source>
</evidence>
<accession>A0ABS8XXP3</accession>
<keyword evidence="2" id="KW-1185">Reference proteome</keyword>
<gene>
    <name evidence="1" type="ORF">LXT13_18860</name>
</gene>
<evidence type="ECO:0000313" key="1">
    <source>
        <dbReference type="EMBL" id="MCE4556460.1"/>
    </source>
</evidence>
<dbReference type="EMBL" id="JAJTWU010000007">
    <property type="protein sequence ID" value="MCE4556460.1"/>
    <property type="molecule type" value="Genomic_DNA"/>
</dbReference>
<proteinExistence type="predicted"/>
<reference evidence="1 2" key="1">
    <citation type="submission" date="2021-12" db="EMBL/GenBank/DDBJ databases">
        <title>Genome seq of P8.</title>
        <authorList>
            <person name="Seo T."/>
        </authorList>
    </citation>
    <scope>NUCLEOTIDE SEQUENCE [LARGE SCALE GENOMIC DNA]</scope>
    <source>
        <strain evidence="1 2">P8</strain>
    </source>
</reference>
<protein>
    <recommendedName>
        <fullName evidence="3">ABC transporter substrate-binding protein</fullName>
    </recommendedName>
</protein>